<keyword evidence="1" id="KW-0732">Signal</keyword>
<proteinExistence type="predicted"/>
<protein>
    <recommendedName>
        <fullName evidence="4">STI1 domain-containing protein</fullName>
    </recommendedName>
</protein>
<dbReference type="HOGENOM" id="CLU_2167336_0_0_7"/>
<feature type="signal peptide" evidence="1">
    <location>
        <begin position="1"/>
        <end position="21"/>
    </location>
</feature>
<evidence type="ECO:0000313" key="2">
    <source>
        <dbReference type="EMBL" id="ABQ24855.1"/>
    </source>
</evidence>
<dbReference type="EMBL" id="CP000698">
    <property type="protein sequence ID" value="ABQ24855.1"/>
    <property type="molecule type" value="Genomic_DNA"/>
</dbReference>
<dbReference type="AlphaFoldDB" id="A5GC35"/>
<evidence type="ECO:0000313" key="3">
    <source>
        <dbReference type="Proteomes" id="UP000006695"/>
    </source>
</evidence>
<reference evidence="2 3" key="1">
    <citation type="submission" date="2007-05" db="EMBL/GenBank/DDBJ databases">
        <title>Complete sequence of Geobacter uraniireducens Rf4.</title>
        <authorList>
            <consortium name="US DOE Joint Genome Institute"/>
            <person name="Copeland A."/>
            <person name="Lucas S."/>
            <person name="Lapidus A."/>
            <person name="Barry K."/>
            <person name="Detter J.C."/>
            <person name="Glavina del Rio T."/>
            <person name="Hammon N."/>
            <person name="Israni S."/>
            <person name="Dalin E."/>
            <person name="Tice H."/>
            <person name="Pitluck S."/>
            <person name="Chertkov O."/>
            <person name="Brettin T."/>
            <person name="Bruce D."/>
            <person name="Han C."/>
            <person name="Schmutz J."/>
            <person name="Larimer F."/>
            <person name="Land M."/>
            <person name="Hauser L."/>
            <person name="Kyrpides N."/>
            <person name="Mikhailova N."/>
            <person name="Shelobolina E."/>
            <person name="Aklujkar M."/>
            <person name="Lovley D."/>
            <person name="Richardson P."/>
        </authorList>
    </citation>
    <scope>NUCLEOTIDE SEQUENCE [LARGE SCALE GENOMIC DNA]</scope>
    <source>
        <strain evidence="2 3">Rf4</strain>
    </source>
</reference>
<dbReference type="OrthoDB" id="5396866at2"/>
<feature type="chain" id="PRO_5002683402" description="STI1 domain-containing protein" evidence="1">
    <location>
        <begin position="22"/>
        <end position="112"/>
    </location>
</feature>
<accession>A5GC35</accession>
<evidence type="ECO:0008006" key="4">
    <source>
        <dbReference type="Google" id="ProtNLM"/>
    </source>
</evidence>
<name>A5GC35_GEOUR</name>
<organism evidence="2 3">
    <name type="scientific">Geotalea uraniireducens (strain Rf4)</name>
    <name type="common">Geobacter uraniireducens</name>
    <dbReference type="NCBI Taxonomy" id="351605"/>
    <lineage>
        <taxon>Bacteria</taxon>
        <taxon>Pseudomonadati</taxon>
        <taxon>Thermodesulfobacteriota</taxon>
        <taxon>Desulfuromonadia</taxon>
        <taxon>Geobacterales</taxon>
        <taxon>Geobacteraceae</taxon>
        <taxon>Geotalea</taxon>
    </lineage>
</organism>
<dbReference type="RefSeq" id="WP_011937580.1">
    <property type="nucleotide sequence ID" value="NC_009483.1"/>
</dbReference>
<gene>
    <name evidence="2" type="ordered locus">Gura_0643</name>
</gene>
<dbReference type="Proteomes" id="UP000006695">
    <property type="component" value="Chromosome"/>
</dbReference>
<keyword evidence="3" id="KW-1185">Reference proteome</keyword>
<evidence type="ECO:0000256" key="1">
    <source>
        <dbReference type="SAM" id="SignalP"/>
    </source>
</evidence>
<sequence length="112" mass="12152">MKFKGILPLLLVFFICGTVHAGTTGAQGEARQTQGDIDAQVQEIQGKLLNDEGIMALILSMQNDPEVQALLSDPAVVNAVAAGDVKALADNPRFMQLLNKPQVREIQKRVNR</sequence>
<dbReference type="KEGG" id="gur:Gura_0643"/>